<dbReference type="InterPro" id="IPR012341">
    <property type="entry name" value="6hp_glycosidase-like_sf"/>
</dbReference>
<dbReference type="PANTHER" id="PTHR45679:SF5">
    <property type="entry name" value="ER DEGRADATION-ENHANCING ALPHA-MANNOSIDASE-LIKE PROTEIN 1"/>
    <property type="match status" value="1"/>
</dbReference>
<dbReference type="InterPro" id="IPR044674">
    <property type="entry name" value="EDEM1/2/3"/>
</dbReference>
<keyword evidence="3" id="KW-0256">Endoplasmic reticulum</keyword>
<dbReference type="OrthoDB" id="8118055at2759"/>
<dbReference type="GO" id="GO:0044322">
    <property type="term" value="C:endoplasmic reticulum quality control compartment"/>
    <property type="evidence" value="ECO:0007669"/>
    <property type="project" value="GOC"/>
</dbReference>
<evidence type="ECO:0000256" key="5">
    <source>
        <dbReference type="PIRSR" id="PIRSR601382-1"/>
    </source>
</evidence>
<dbReference type="GO" id="GO:0005509">
    <property type="term" value="F:calcium ion binding"/>
    <property type="evidence" value="ECO:0007669"/>
    <property type="project" value="InterPro"/>
</dbReference>
<dbReference type="InterPro" id="IPR001382">
    <property type="entry name" value="Glyco_hydro_47"/>
</dbReference>
<evidence type="ECO:0000256" key="4">
    <source>
        <dbReference type="ARBA" id="ARBA00023180"/>
    </source>
</evidence>
<dbReference type="GO" id="GO:0004571">
    <property type="term" value="F:mannosyl-oligosaccharide 1,2-alpha-mannosidase activity"/>
    <property type="evidence" value="ECO:0007669"/>
    <property type="project" value="InterPro"/>
</dbReference>
<keyword evidence="4" id="KW-0325">Glycoprotein</keyword>
<dbReference type="Gene3D" id="1.50.10.10">
    <property type="match status" value="2"/>
</dbReference>
<dbReference type="AlphaFoldDB" id="A0A875RNG1"/>
<feature type="active site" evidence="5">
    <location>
        <position position="388"/>
    </location>
</feature>
<dbReference type="PANTHER" id="PTHR45679">
    <property type="entry name" value="ER DEGRADATION-ENHANCING ALPHA-MANNOSIDASE-LIKE PROTEIN 2"/>
    <property type="match status" value="1"/>
</dbReference>
<feature type="active site" description="Proton donor" evidence="5">
    <location>
        <position position="335"/>
    </location>
</feature>
<dbReference type="EC" id="3.2.1.-" evidence="7"/>
<dbReference type="GO" id="GO:0036503">
    <property type="term" value="P:ERAD pathway"/>
    <property type="evidence" value="ECO:0007669"/>
    <property type="project" value="UniProtKB-ARBA"/>
</dbReference>
<evidence type="ECO:0000256" key="1">
    <source>
        <dbReference type="ARBA" id="ARBA00004240"/>
    </source>
</evidence>
<dbReference type="SUPFAM" id="SSF48225">
    <property type="entry name" value="Seven-hairpin glycosidases"/>
    <property type="match status" value="1"/>
</dbReference>
<dbReference type="Pfam" id="PF01532">
    <property type="entry name" value="Glyco_hydro_47"/>
    <property type="match status" value="1"/>
</dbReference>
<dbReference type="PRINTS" id="PR00747">
    <property type="entry name" value="GLYHDRLASE47"/>
</dbReference>
<feature type="binding site" evidence="6">
    <location>
        <position position="475"/>
    </location>
    <ligand>
        <name>Ca(2+)</name>
        <dbReference type="ChEBI" id="CHEBI:29108"/>
    </ligand>
</feature>
<comment type="cofactor">
    <cofactor evidence="6">
        <name>Ca(2+)</name>
        <dbReference type="ChEBI" id="CHEBI:29108"/>
    </cofactor>
</comment>
<organism evidence="8 9">
    <name type="scientific">Eeniella nana</name>
    <name type="common">Yeast</name>
    <name type="synonym">Brettanomyces nanus</name>
    <dbReference type="NCBI Taxonomy" id="13502"/>
    <lineage>
        <taxon>Eukaryota</taxon>
        <taxon>Fungi</taxon>
        <taxon>Dikarya</taxon>
        <taxon>Ascomycota</taxon>
        <taxon>Saccharomycotina</taxon>
        <taxon>Pichiomycetes</taxon>
        <taxon>Pichiales</taxon>
        <taxon>Pichiaceae</taxon>
        <taxon>Brettanomyces</taxon>
    </lineage>
</organism>
<evidence type="ECO:0000256" key="2">
    <source>
        <dbReference type="ARBA" id="ARBA00007658"/>
    </source>
</evidence>
<reference evidence="8" key="1">
    <citation type="submission" date="2020-10" db="EMBL/GenBank/DDBJ databases">
        <authorList>
            <person name="Roach M.J.R."/>
        </authorList>
    </citation>
    <scope>NUCLEOTIDE SEQUENCE</scope>
    <source>
        <strain evidence="8">CBS 1945</strain>
    </source>
</reference>
<dbReference type="GO" id="GO:0005975">
    <property type="term" value="P:carbohydrate metabolic process"/>
    <property type="evidence" value="ECO:0007669"/>
    <property type="project" value="InterPro"/>
</dbReference>
<protein>
    <recommendedName>
        <fullName evidence="7">alpha-1,2-Mannosidase</fullName>
        <ecNumber evidence="7">3.2.1.-</ecNumber>
    </recommendedName>
</protein>
<evidence type="ECO:0000313" key="8">
    <source>
        <dbReference type="EMBL" id="QPG73610.1"/>
    </source>
</evidence>
<keyword evidence="6" id="KW-0106">Calcium</keyword>
<name>A0A875RNG1_EENNA</name>
<dbReference type="RefSeq" id="XP_038777175.1">
    <property type="nucleotide sequence ID" value="XM_038921247.1"/>
</dbReference>
<comment type="subcellular location">
    <subcellularLocation>
        <location evidence="1">Endoplasmic reticulum</location>
    </subcellularLocation>
</comment>
<keyword evidence="6" id="KW-0479">Metal-binding</keyword>
<evidence type="ECO:0000313" key="9">
    <source>
        <dbReference type="Proteomes" id="UP000662931"/>
    </source>
</evidence>
<accession>A0A875RNG1</accession>
<dbReference type="Proteomes" id="UP000662931">
    <property type="component" value="Chromosome 1"/>
</dbReference>
<dbReference type="EMBL" id="CP064812">
    <property type="protein sequence ID" value="QPG73610.1"/>
    <property type="molecule type" value="Genomic_DNA"/>
</dbReference>
<evidence type="ECO:0000256" key="6">
    <source>
        <dbReference type="PIRSR" id="PIRSR601382-2"/>
    </source>
</evidence>
<dbReference type="KEGG" id="bnn:FOA43_000922"/>
<keyword evidence="9" id="KW-1185">Reference proteome</keyword>
<dbReference type="InterPro" id="IPR036026">
    <property type="entry name" value="Seven-hairpin_glycosidases"/>
</dbReference>
<keyword evidence="7" id="KW-0326">Glycosidase</keyword>
<feature type="active site" description="Proton donor" evidence="5">
    <location>
        <position position="81"/>
    </location>
</feature>
<evidence type="ECO:0000256" key="3">
    <source>
        <dbReference type="ARBA" id="ARBA00022824"/>
    </source>
</evidence>
<dbReference type="GO" id="GO:1904380">
    <property type="term" value="P:endoplasmic reticulum mannose trimming"/>
    <property type="evidence" value="ECO:0007669"/>
    <property type="project" value="InterPro"/>
</dbReference>
<feature type="active site" evidence="5">
    <location>
        <position position="241"/>
    </location>
</feature>
<gene>
    <name evidence="8" type="ORF">FOA43_000922</name>
</gene>
<keyword evidence="7" id="KW-0378">Hydrolase</keyword>
<evidence type="ECO:0000256" key="7">
    <source>
        <dbReference type="RuleBase" id="RU361193"/>
    </source>
</evidence>
<dbReference type="GO" id="GO:0016020">
    <property type="term" value="C:membrane"/>
    <property type="evidence" value="ECO:0007669"/>
    <property type="project" value="InterPro"/>
</dbReference>
<proteinExistence type="inferred from homology"/>
<sequence>MTYGFPFDEVKPISCVPNKRNIRDPTDTVRNDVMGNFTVTLFDNLDTFIVMNDSEGFQKSVETIKSLYTKFDIDSTVQVFETNIRVLGGLLSAHLFASDPRKSHSLPHYDGFLLRLAYDLGKRLLLAFDNNMNENFDLNGKKRTDTSGILIPFPRTNLLKGPKKVPKKIQTEQCVSGVTSLILEFSLLSRLSHDPIFEDITRQTFLKVWYSRSPLDLLPMTIQTSKFAFTDRLTGIGASVDSFYEYALKYSILFDDEQFYQIWSKSYKALLTHSQNTSGFFANVNVATGMEASEWIDSLGAFFPGLQVLAGDVKNAVRLHKVYMKLWNYYGAIPERWNYNTQRPQSLFKYLGRPYREGDTLEDVDISSTDEVLLRSSIALEWYPLRPELAESTYHLYRATKDPFYLRVGEAILKRFREEFIAPCGFGGVLDIRSGARQDRMESFVLSETLKYLYLLFDESNELNQNGNGNLIFSTEGHPFWYDKKVKEYSGIDLVSEVKKGVNESNCESSFLKLFSETNWDLQFEDSFASFKSNFYEYAQDNWTEIFVTRSVQQYFQSQGLGNLSEGQRALVDLNLYRKITPLFEEKLHKIGPATDANLVLDRDYLKLEKCQTKAATEFIYSTVFSRDPSFYHLDDAYSITLRRPEYLSQNQNLELELEPDFYDKFTAGNSVCNASPDSSIFEAVMDNGGLFHRAKISRVERRNDSKSLGLYIEDLAGFRSVFESVEDGDLDVHGEYVNEDSLKQFNCTEKLFRVLKINGYWVPEGETIWVSSNSKRLNISEGIEYNDGGVILVNSIPVENMKVWNER</sequence>
<dbReference type="GeneID" id="62194323"/>
<comment type="similarity">
    <text evidence="2 7">Belongs to the glycosyl hydrolase 47 family.</text>
</comment>